<dbReference type="FunFam" id="1.20.1560.10:FF:000055">
    <property type="entry name" value="ABC multidrug transporter (Eurofung)"/>
    <property type="match status" value="1"/>
</dbReference>
<dbReference type="Pfam" id="PF24357">
    <property type="entry name" value="TMD0_ABC"/>
    <property type="match status" value="1"/>
</dbReference>
<dbReference type="CDD" id="cd18580">
    <property type="entry name" value="ABC_6TM_ABCC_D2"/>
    <property type="match status" value="1"/>
</dbReference>
<feature type="transmembrane region" description="Helical" evidence="10">
    <location>
        <begin position="501"/>
        <end position="522"/>
    </location>
</feature>
<dbReference type="PROSITE" id="PS50893">
    <property type="entry name" value="ABC_TRANSPORTER_2"/>
    <property type="match status" value="2"/>
</dbReference>
<dbReference type="FunFam" id="1.20.1560.10:FF:000066">
    <property type="entry name" value="ABC multidrug transporter (Eurofung)"/>
    <property type="match status" value="1"/>
</dbReference>
<dbReference type="RefSeq" id="XP_058335702.1">
    <property type="nucleotide sequence ID" value="XM_058469671.1"/>
</dbReference>
<dbReference type="SUPFAM" id="SSF90123">
    <property type="entry name" value="ABC transporter transmembrane region"/>
    <property type="match status" value="2"/>
</dbReference>
<reference evidence="13" key="1">
    <citation type="submission" date="2022-11" db="EMBL/GenBank/DDBJ databases">
        <authorList>
            <person name="Petersen C."/>
        </authorList>
    </citation>
    <scope>NUCLEOTIDE SEQUENCE</scope>
    <source>
        <strain evidence="13">IBT 19713</strain>
    </source>
</reference>
<evidence type="ECO:0000313" key="14">
    <source>
        <dbReference type="Proteomes" id="UP001150941"/>
    </source>
</evidence>
<dbReference type="InterPro" id="IPR027417">
    <property type="entry name" value="P-loop_NTPase"/>
</dbReference>
<feature type="transmembrane region" description="Helical" evidence="10">
    <location>
        <begin position="900"/>
        <end position="921"/>
    </location>
</feature>
<dbReference type="EMBL" id="JAPQKS010000001">
    <property type="protein sequence ID" value="KAJ5248923.1"/>
    <property type="molecule type" value="Genomic_DNA"/>
</dbReference>
<feature type="transmembrane region" description="Helical" evidence="10">
    <location>
        <begin position="1044"/>
        <end position="1064"/>
    </location>
</feature>
<dbReference type="CDD" id="cd03244">
    <property type="entry name" value="ABCC_MRP_domain2"/>
    <property type="match status" value="1"/>
</dbReference>
<proteinExistence type="inferred from homology"/>
<feature type="transmembrane region" description="Helical" evidence="10">
    <location>
        <begin position="316"/>
        <end position="338"/>
    </location>
</feature>
<dbReference type="GO" id="GO:0016887">
    <property type="term" value="F:ATP hydrolysis activity"/>
    <property type="evidence" value="ECO:0007669"/>
    <property type="project" value="InterPro"/>
</dbReference>
<dbReference type="Gene3D" id="3.40.50.300">
    <property type="entry name" value="P-loop containing nucleotide triphosphate hydrolases"/>
    <property type="match status" value="2"/>
</dbReference>
<keyword evidence="8 10" id="KW-0472">Membrane</keyword>
<feature type="transmembrane region" description="Helical" evidence="10">
    <location>
        <begin position="44"/>
        <end position="62"/>
    </location>
</feature>
<evidence type="ECO:0000256" key="9">
    <source>
        <dbReference type="ARBA" id="ARBA00023180"/>
    </source>
</evidence>
<evidence type="ECO:0000256" key="10">
    <source>
        <dbReference type="SAM" id="Phobius"/>
    </source>
</evidence>
<dbReference type="InterPro" id="IPR003439">
    <property type="entry name" value="ABC_transporter-like_ATP-bd"/>
</dbReference>
<dbReference type="GeneID" id="83196974"/>
<sequence length="1458" mass="160958">MSVFAIRNTLLQNGSSSLQDERLSSFGPVTSLGFDFTPLFEDTIFGLLPSALLLLCLPYRIFSLHSRRPKVNAGGFLKESKLLFLSVLAAVNLALLILNVFNSSLRTVTTIPASALAFAASLGLCILSEFEHSRSLRPSPIINIYILLTFVFDIARTRTLFMDRASMPVAGCFAAMMGVKALVLVAEAIEKRNILLDPWRGLSPEETSGIYSRSVFFWLNKLMTSGFQGVLRNEDLYPIDRDMTAEVLRDKMKYAWDRATKGKRRALLYALLRANTKALVYCIVPRLVQIGFRYVQPSLLTRVISFASDESQPDSIGWGLTGAFFLVLLGVAVSNGFFYHMNYRFLTRARGNLISIIYTKTVDLSIAAVDESVAVTLMSSDVQSVCDGLQLLQSLWAVPLEMAIATWLLFRQLDIAFVAPLALSAISTMAIICLARYMGYAQKIWMEKIQTRVSVTSSMLGSMKSVKMLGLSDWLAGIVQNLRITELNEAKLFRRLLVARVFFSNIIYVFGAFVTLAIYVALPGSKERPLTSESAYTALTLVSLISAPVNEFIRAIPSMNTAIASLQRIQDFLESEARRDHRITLPGSHSSSAPTEDSDGIELVEQTQAPKSESSAVLVARDASFSWDPASSLSVHDVNISIGRGQICIVIGPTGCGKSTLFKGILGETPSTKGFLYSNCAEAAYVDQTPWVRNTTLRENILGVSVYDESWYEEVVRACALDQDLPMLPNGDHTQVGSAGISLSGGQKQRLALARAVYSRKELILLDDVFSGLDAGTEERIFARLFSNNGIFRRLGTTVLLATHAVHRLSYADQVIVMSNKGLIAEQGTLAELEKSGGYVSLLRAQYRETQSDDEENTRVDKSTVALAASEQATGRDTMEEELKRGNGDISLYTYYFKSVHWASSATFLTAWVISGVLTQFDGMLVNLWTSALEKHGNSVNGLYLGLYALVAVVNTICLVGGAYHFILFFAPRSALVLHERLLKTVMNAPLAFFTSVDTGTTTNRFSQDMMLLDHDLPYALVDFVLSFFQGVMSAVLMCVSARYFAAVMPVLFLFMWVLQKFYLRTSRQMRLLDLEAKSPLFSQFIETLSGLVTIRSFGWAAAFEKQNLTLLDASQKPFYLLFCIQRWLELALDMTVAVLGAILMALVVKLRTEVGAGYVGLAILNVITFSQTLSMILRMWASLETYIGSVARVRDFVSNTENENKLGEDALLPTIDLSSWPEKGAIEFRNVFASYNTGADKKFVLSNLNFAIEAGQKIGICGRSGSGKSSLLASLFRMVEVEPSSQILIDGVDITRIPRNTTRQALNAIPQEPFSTHGSIRSNMDPRGVHTSDVIEDALRRVELLDLVQAKGGISVAMDFNFFSHGQRQLFSLARALLHGSKVVILDEATSNVDVVSDALMQRVIREQFSDCTIIAVAHRLGTIIDFDKIAMGGLAEFDTPQALLGRNSLFKELYES</sequence>
<evidence type="ECO:0000256" key="1">
    <source>
        <dbReference type="ARBA" id="ARBA00004141"/>
    </source>
</evidence>
<evidence type="ECO:0000256" key="5">
    <source>
        <dbReference type="ARBA" id="ARBA00022741"/>
    </source>
</evidence>
<accession>A0A9W9PK47</accession>
<dbReference type="PROSITE" id="PS00211">
    <property type="entry name" value="ABC_TRANSPORTER_1"/>
    <property type="match status" value="2"/>
</dbReference>
<dbReference type="InterPro" id="IPR044726">
    <property type="entry name" value="ABCC_6TM_D2"/>
</dbReference>
<evidence type="ECO:0000259" key="12">
    <source>
        <dbReference type="PROSITE" id="PS50929"/>
    </source>
</evidence>
<dbReference type="InterPro" id="IPR017871">
    <property type="entry name" value="ABC_transporter-like_CS"/>
</dbReference>
<dbReference type="InterPro" id="IPR003593">
    <property type="entry name" value="AAA+_ATPase"/>
</dbReference>
<evidence type="ECO:0000256" key="3">
    <source>
        <dbReference type="ARBA" id="ARBA00022448"/>
    </source>
</evidence>
<keyword evidence="4 10" id="KW-0812">Transmembrane</keyword>
<dbReference type="CDD" id="cd03250">
    <property type="entry name" value="ABCC_MRP_domain1"/>
    <property type="match status" value="1"/>
</dbReference>
<feature type="transmembrane region" description="Helical" evidence="10">
    <location>
        <begin position="142"/>
        <end position="161"/>
    </location>
</feature>
<dbReference type="InterPro" id="IPR036640">
    <property type="entry name" value="ABC1_TM_sf"/>
</dbReference>
<feature type="transmembrane region" description="Helical" evidence="10">
    <location>
        <begin position="1131"/>
        <end position="1151"/>
    </location>
</feature>
<feature type="transmembrane region" description="Helical" evidence="10">
    <location>
        <begin position="416"/>
        <end position="438"/>
    </location>
</feature>
<feature type="transmembrane region" description="Helical" evidence="10">
    <location>
        <begin position="113"/>
        <end position="130"/>
    </location>
</feature>
<evidence type="ECO:0000256" key="2">
    <source>
        <dbReference type="ARBA" id="ARBA00009726"/>
    </source>
</evidence>
<feature type="domain" description="ABC transporter" evidence="11">
    <location>
        <begin position="1227"/>
        <end position="1458"/>
    </location>
</feature>
<keyword evidence="14" id="KW-1185">Reference proteome</keyword>
<name>A0A9W9PK47_9EURO</name>
<evidence type="ECO:0000256" key="7">
    <source>
        <dbReference type="ARBA" id="ARBA00022989"/>
    </source>
</evidence>
<evidence type="ECO:0000313" key="13">
    <source>
        <dbReference type="EMBL" id="KAJ5248923.1"/>
    </source>
</evidence>
<dbReference type="Gene3D" id="1.20.1560.10">
    <property type="entry name" value="ABC transporter type 1, transmembrane domain"/>
    <property type="match status" value="2"/>
</dbReference>
<dbReference type="FunFam" id="3.40.50.300:FF:001854">
    <property type="entry name" value="ABC multidrug transporter (Eurofung)"/>
    <property type="match status" value="1"/>
</dbReference>
<comment type="subcellular location">
    <subcellularLocation>
        <location evidence="1">Membrane</location>
        <topology evidence="1">Multi-pass membrane protein</topology>
    </subcellularLocation>
</comment>
<dbReference type="PANTHER" id="PTHR24223">
    <property type="entry name" value="ATP-BINDING CASSETTE SUB-FAMILY C"/>
    <property type="match status" value="1"/>
</dbReference>
<evidence type="ECO:0000256" key="8">
    <source>
        <dbReference type="ARBA" id="ARBA00023136"/>
    </source>
</evidence>
<evidence type="ECO:0000256" key="4">
    <source>
        <dbReference type="ARBA" id="ARBA00022692"/>
    </source>
</evidence>
<dbReference type="SUPFAM" id="SSF52540">
    <property type="entry name" value="P-loop containing nucleoside triphosphate hydrolases"/>
    <property type="match status" value="2"/>
</dbReference>
<dbReference type="PANTHER" id="PTHR24223:SF269">
    <property type="entry name" value="ABC MULTIDRUG TRANSPORTER (EUROFUNG)-RELATED"/>
    <property type="match status" value="1"/>
</dbReference>
<comment type="caution">
    <text evidence="13">The sequence shown here is derived from an EMBL/GenBank/DDBJ whole genome shotgun (WGS) entry which is preliminary data.</text>
</comment>
<gene>
    <name evidence="13" type="ORF">N7468_000374</name>
</gene>
<feature type="transmembrane region" description="Helical" evidence="10">
    <location>
        <begin position="1017"/>
        <end position="1038"/>
    </location>
</feature>
<reference evidence="13" key="2">
    <citation type="journal article" date="2023" name="IMA Fungus">
        <title>Comparative genomic study of the Penicillium genus elucidates a diverse pangenome and 15 lateral gene transfer events.</title>
        <authorList>
            <person name="Petersen C."/>
            <person name="Sorensen T."/>
            <person name="Nielsen M.R."/>
            <person name="Sondergaard T.E."/>
            <person name="Sorensen J.L."/>
            <person name="Fitzpatrick D.A."/>
            <person name="Frisvad J.C."/>
            <person name="Nielsen K.L."/>
        </authorList>
    </citation>
    <scope>NUCLEOTIDE SEQUENCE</scope>
    <source>
        <strain evidence="13">IBT 19713</strain>
    </source>
</reference>
<evidence type="ECO:0000259" key="11">
    <source>
        <dbReference type="PROSITE" id="PS50893"/>
    </source>
</evidence>
<dbReference type="SMART" id="SM00382">
    <property type="entry name" value="AAA"/>
    <property type="match status" value="2"/>
</dbReference>
<dbReference type="InterPro" id="IPR050173">
    <property type="entry name" value="ABC_transporter_C-like"/>
</dbReference>
<organism evidence="13 14">
    <name type="scientific">Penicillium chermesinum</name>
    <dbReference type="NCBI Taxonomy" id="63820"/>
    <lineage>
        <taxon>Eukaryota</taxon>
        <taxon>Fungi</taxon>
        <taxon>Dikarya</taxon>
        <taxon>Ascomycota</taxon>
        <taxon>Pezizomycotina</taxon>
        <taxon>Eurotiomycetes</taxon>
        <taxon>Eurotiomycetidae</taxon>
        <taxon>Eurotiales</taxon>
        <taxon>Aspergillaceae</taxon>
        <taxon>Penicillium</taxon>
    </lineage>
</organism>
<dbReference type="InterPro" id="IPR056227">
    <property type="entry name" value="TMD0_ABC"/>
</dbReference>
<dbReference type="Pfam" id="PF00005">
    <property type="entry name" value="ABC_tran"/>
    <property type="match status" value="2"/>
</dbReference>
<protein>
    <submittedName>
        <fullName evidence="13">Uncharacterized protein</fullName>
    </submittedName>
</protein>
<dbReference type="OrthoDB" id="6500128at2759"/>
<keyword evidence="3" id="KW-0813">Transport</keyword>
<dbReference type="Pfam" id="PF00664">
    <property type="entry name" value="ABC_membrane"/>
    <property type="match status" value="2"/>
</dbReference>
<feature type="transmembrane region" description="Helical" evidence="10">
    <location>
        <begin position="941"/>
        <end position="971"/>
    </location>
</feature>
<dbReference type="InterPro" id="IPR011527">
    <property type="entry name" value="ABC1_TM_dom"/>
</dbReference>
<feature type="transmembrane region" description="Helical" evidence="10">
    <location>
        <begin position="167"/>
        <end position="186"/>
    </location>
</feature>
<dbReference type="GO" id="GO:0005524">
    <property type="term" value="F:ATP binding"/>
    <property type="evidence" value="ECO:0007669"/>
    <property type="project" value="UniProtKB-KW"/>
</dbReference>
<dbReference type="FunFam" id="3.40.50.300:FF:000163">
    <property type="entry name" value="Multidrug resistance-associated protein member 4"/>
    <property type="match status" value="1"/>
</dbReference>
<dbReference type="Proteomes" id="UP001150941">
    <property type="component" value="Unassembled WGS sequence"/>
</dbReference>
<dbReference type="PROSITE" id="PS50929">
    <property type="entry name" value="ABC_TM1F"/>
    <property type="match status" value="2"/>
</dbReference>
<keyword evidence="7 10" id="KW-1133">Transmembrane helix</keyword>
<evidence type="ECO:0000256" key="6">
    <source>
        <dbReference type="ARBA" id="ARBA00022840"/>
    </source>
</evidence>
<feature type="transmembrane region" description="Helical" evidence="10">
    <location>
        <begin position="391"/>
        <end position="410"/>
    </location>
</feature>
<feature type="domain" description="ABC transmembrane type-1" evidence="12">
    <location>
        <begin position="908"/>
        <end position="1186"/>
    </location>
</feature>
<keyword evidence="6" id="KW-0067">ATP-binding</keyword>
<comment type="similarity">
    <text evidence="2">Belongs to the ABC transporter superfamily. ABCC family. Conjugate transporter (TC 3.A.1.208) subfamily.</text>
</comment>
<feature type="domain" description="ABC transporter" evidence="11">
    <location>
        <begin position="618"/>
        <end position="845"/>
    </location>
</feature>
<dbReference type="CDD" id="cd18579">
    <property type="entry name" value="ABC_6TM_ABCC_D1"/>
    <property type="match status" value="1"/>
</dbReference>
<keyword evidence="5" id="KW-0547">Nucleotide-binding</keyword>
<dbReference type="GO" id="GO:0140359">
    <property type="term" value="F:ABC-type transporter activity"/>
    <property type="evidence" value="ECO:0007669"/>
    <property type="project" value="InterPro"/>
</dbReference>
<feature type="transmembrane region" description="Helical" evidence="10">
    <location>
        <begin position="1157"/>
        <end position="1178"/>
    </location>
</feature>
<keyword evidence="9" id="KW-0325">Glycoprotein</keyword>
<feature type="domain" description="ABC transmembrane type-1" evidence="12">
    <location>
        <begin position="287"/>
        <end position="561"/>
    </location>
</feature>
<feature type="transmembrane region" description="Helical" evidence="10">
    <location>
        <begin position="82"/>
        <end position="101"/>
    </location>
</feature>
<dbReference type="GO" id="GO:0016020">
    <property type="term" value="C:membrane"/>
    <property type="evidence" value="ECO:0007669"/>
    <property type="project" value="UniProtKB-SubCell"/>
</dbReference>
<dbReference type="InterPro" id="IPR044746">
    <property type="entry name" value="ABCC_6TM_D1"/>
</dbReference>